<evidence type="ECO:0000313" key="10">
    <source>
        <dbReference type="Proteomes" id="UP000287394"/>
    </source>
</evidence>
<keyword evidence="4" id="KW-0547">Nucleotide-binding</keyword>
<dbReference type="Gene3D" id="3.30.590.10">
    <property type="entry name" value="Glutamine synthetase/guanido kinase, catalytic domain"/>
    <property type="match status" value="1"/>
</dbReference>
<accession>A0A402CPT4</accession>
<evidence type="ECO:0000256" key="7">
    <source>
        <dbReference type="PROSITE-ProRule" id="PRU01330"/>
    </source>
</evidence>
<dbReference type="SUPFAM" id="SSF54368">
    <property type="entry name" value="Glutamine synthetase, N-terminal domain"/>
    <property type="match status" value="1"/>
</dbReference>
<evidence type="ECO:0000313" key="9">
    <source>
        <dbReference type="EMBL" id="BDI32953.1"/>
    </source>
</evidence>
<dbReference type="SMART" id="SM01230">
    <property type="entry name" value="Gln-synt_C"/>
    <property type="match status" value="1"/>
</dbReference>
<name>A0A402CPT4_9BACT</name>
<reference evidence="9 10" key="1">
    <citation type="journal article" date="2019" name="Int. J. Syst. Evol. Microbiol.">
        <title>Capsulimonas corticalis gen. nov., sp. nov., an aerobic capsulated bacterium, of a novel bacterial order, Capsulimonadales ord. nov., of the class Armatimonadia of the phylum Armatimonadetes.</title>
        <authorList>
            <person name="Li J."/>
            <person name="Kudo C."/>
            <person name="Tonouchi A."/>
        </authorList>
    </citation>
    <scope>NUCLEOTIDE SEQUENCE [LARGE SCALE GENOMIC DNA]</scope>
    <source>
        <strain evidence="9 10">AX-7</strain>
    </source>
</reference>
<dbReference type="InterPro" id="IPR027303">
    <property type="entry name" value="Gln_synth_gly_rich_site"/>
</dbReference>
<dbReference type="AlphaFoldDB" id="A0A402CPT4"/>
<dbReference type="PANTHER" id="PTHR43785">
    <property type="entry name" value="GAMMA-GLUTAMYLPUTRESCINE SYNTHETASE"/>
    <property type="match status" value="1"/>
</dbReference>
<dbReference type="PANTHER" id="PTHR43785:SF12">
    <property type="entry name" value="TYPE-1 GLUTAMINE SYNTHETASE 2"/>
    <property type="match status" value="1"/>
</dbReference>
<dbReference type="GO" id="GO:0006542">
    <property type="term" value="P:glutamine biosynthetic process"/>
    <property type="evidence" value="ECO:0007669"/>
    <property type="project" value="InterPro"/>
</dbReference>
<comment type="similarity">
    <text evidence="2 7 8">Belongs to the glutamine synthetase family.</text>
</comment>
<dbReference type="Pfam" id="PF00120">
    <property type="entry name" value="Gln-synt_C"/>
    <property type="match status" value="1"/>
</dbReference>
<dbReference type="InterPro" id="IPR008147">
    <property type="entry name" value="Gln_synt_N"/>
</dbReference>
<dbReference type="GO" id="GO:0004356">
    <property type="term" value="F:glutamine synthetase activity"/>
    <property type="evidence" value="ECO:0007669"/>
    <property type="project" value="InterPro"/>
</dbReference>
<keyword evidence="3 9" id="KW-0436">Ligase</keyword>
<dbReference type="Proteomes" id="UP000287394">
    <property type="component" value="Chromosome"/>
</dbReference>
<organism evidence="9 10">
    <name type="scientific">Capsulimonas corticalis</name>
    <dbReference type="NCBI Taxonomy" id="2219043"/>
    <lineage>
        <taxon>Bacteria</taxon>
        <taxon>Bacillati</taxon>
        <taxon>Armatimonadota</taxon>
        <taxon>Armatimonadia</taxon>
        <taxon>Capsulimonadales</taxon>
        <taxon>Capsulimonadaceae</taxon>
        <taxon>Capsulimonas</taxon>
    </lineage>
</organism>
<dbReference type="InterPro" id="IPR017536">
    <property type="entry name" value="Glutamine_synthetase_typeIII"/>
</dbReference>
<dbReference type="GO" id="GO:0005524">
    <property type="term" value="F:ATP binding"/>
    <property type="evidence" value="ECO:0007669"/>
    <property type="project" value="UniProtKB-KW"/>
</dbReference>
<proteinExistence type="inferred from homology"/>
<dbReference type="RefSeq" id="WP_119319364.1">
    <property type="nucleotide sequence ID" value="NZ_AP025739.1"/>
</dbReference>
<dbReference type="NCBIfam" id="TIGR03105">
    <property type="entry name" value="gln_synth_III"/>
    <property type="match status" value="1"/>
</dbReference>
<evidence type="ECO:0000256" key="4">
    <source>
        <dbReference type="ARBA" id="ARBA00022741"/>
    </source>
</evidence>
<dbReference type="InterPro" id="IPR036651">
    <property type="entry name" value="Gln_synt_N_sf"/>
</dbReference>
<keyword evidence="5" id="KW-0067">ATP-binding</keyword>
<dbReference type="SUPFAM" id="SSF55931">
    <property type="entry name" value="Glutamine synthetase/guanido kinase"/>
    <property type="match status" value="1"/>
</dbReference>
<evidence type="ECO:0000256" key="1">
    <source>
        <dbReference type="ARBA" id="ARBA00001946"/>
    </source>
</evidence>
<evidence type="ECO:0000256" key="2">
    <source>
        <dbReference type="ARBA" id="ARBA00009897"/>
    </source>
</evidence>
<dbReference type="PROSITE" id="PS00181">
    <property type="entry name" value="GLNA_ATP"/>
    <property type="match status" value="1"/>
</dbReference>
<evidence type="ECO:0000256" key="8">
    <source>
        <dbReference type="RuleBase" id="RU000384"/>
    </source>
</evidence>
<dbReference type="PROSITE" id="PS51987">
    <property type="entry name" value="GS_CATALYTIC"/>
    <property type="match status" value="1"/>
</dbReference>
<sequence length="449" mass="48719">MLNIAETQQLFAEKNIQFFLMSFVDLHGTPRAKLVPAECLEDVCDGAAGFAGFAVDGVGQGPHDPDLSCTPVADSTVFPLPWKPGMAWVAGNLKLDGEDWAYCPRTILSRAMADAKAQGFQFKVGVEPEFFLIDKKTDGSIGIADAGDTLAKPCYGQLSLLRNADFLTSVITYLNQLGYGVYQNDHEDANGQFEINWRYADALTTADRVSFFKFAVKALAEERGLCATFMPKPFANLTGNGSHMHLSLWDADGTDNLFLDKSDPLGLSSLALSFLAGILDHAKGLCALTAPSVNSYKRFGARSPRSGATWAPIYIAYGGNNRTMMVRVPAPGRMEYRTADGSSNPYLASAALLAAGLDGVKRGLRPADPRTGNLFLLSPKEAMAQGIDLLPANLGEALDELEKDDVLCTALGSAYAQTYLETKREEWDEYAEMVAKDVSSWELKRYLGL</sequence>
<evidence type="ECO:0000256" key="6">
    <source>
        <dbReference type="ARBA" id="ARBA00022842"/>
    </source>
</evidence>
<gene>
    <name evidence="9" type="ORF">CCAX7_50040</name>
</gene>
<dbReference type="InterPro" id="IPR014746">
    <property type="entry name" value="Gln_synth/guanido_kin_cat_dom"/>
</dbReference>
<keyword evidence="10" id="KW-1185">Reference proteome</keyword>
<dbReference type="Gene3D" id="3.10.20.70">
    <property type="entry name" value="Glutamine synthetase, N-terminal domain"/>
    <property type="match status" value="1"/>
</dbReference>
<dbReference type="EMBL" id="AP025739">
    <property type="protein sequence ID" value="BDI32953.1"/>
    <property type="molecule type" value="Genomic_DNA"/>
</dbReference>
<evidence type="ECO:0000256" key="5">
    <source>
        <dbReference type="ARBA" id="ARBA00022840"/>
    </source>
</evidence>
<keyword evidence="6" id="KW-0460">Magnesium</keyword>
<dbReference type="InterPro" id="IPR008146">
    <property type="entry name" value="Gln_synth_cat_dom"/>
</dbReference>
<protein>
    <submittedName>
        <fullName evidence="9">Type III glutamate--ammonia ligase</fullName>
    </submittedName>
</protein>
<dbReference type="OrthoDB" id="9807095at2"/>
<dbReference type="KEGG" id="ccot:CCAX7_50040"/>
<evidence type="ECO:0000256" key="3">
    <source>
        <dbReference type="ARBA" id="ARBA00022598"/>
    </source>
</evidence>
<comment type="cofactor">
    <cofactor evidence="1">
        <name>Mg(2+)</name>
        <dbReference type="ChEBI" id="CHEBI:18420"/>
    </cofactor>
</comment>
<dbReference type="PROSITE" id="PS51986">
    <property type="entry name" value="GS_BETA_GRASP"/>
    <property type="match status" value="1"/>
</dbReference>